<evidence type="ECO:0000313" key="3">
    <source>
        <dbReference type="Proteomes" id="UP000637720"/>
    </source>
</evidence>
<reference evidence="2" key="1">
    <citation type="journal article" date="2014" name="Int. J. Syst. Evol. Microbiol.">
        <title>Complete genome sequence of Corynebacterium casei LMG S-19264T (=DSM 44701T), isolated from a smear-ripened cheese.</title>
        <authorList>
            <consortium name="US DOE Joint Genome Institute (JGI-PGF)"/>
            <person name="Walter F."/>
            <person name="Albersmeier A."/>
            <person name="Kalinowski J."/>
            <person name="Ruckert C."/>
        </authorList>
    </citation>
    <scope>NUCLEOTIDE SEQUENCE</scope>
    <source>
        <strain evidence="2">JCM 14719</strain>
    </source>
</reference>
<protein>
    <submittedName>
        <fullName evidence="2">Alkaline-shock protein</fullName>
    </submittedName>
</protein>
<keyword evidence="3" id="KW-1185">Reference proteome</keyword>
<dbReference type="InterPro" id="IPR005531">
    <property type="entry name" value="Asp23"/>
</dbReference>
<comment type="caution">
    <text evidence="2">The sequence shown here is derived from an EMBL/GenBank/DDBJ whole genome shotgun (WGS) entry which is preliminary data.</text>
</comment>
<comment type="similarity">
    <text evidence="1">Belongs to the asp23 family.</text>
</comment>
<gene>
    <name evidence="2" type="ORF">GCM10007043_14390</name>
</gene>
<dbReference type="RefSeq" id="WP_083463117.1">
    <property type="nucleotide sequence ID" value="NZ_BMOF01000026.1"/>
</dbReference>
<organism evidence="2 3">
    <name type="scientific">Calditerricola satsumensis</name>
    <dbReference type="NCBI Taxonomy" id="373054"/>
    <lineage>
        <taxon>Bacteria</taxon>
        <taxon>Bacillati</taxon>
        <taxon>Bacillota</taxon>
        <taxon>Bacilli</taxon>
        <taxon>Bacillales</taxon>
        <taxon>Bacillaceae</taxon>
        <taxon>Calditerricola</taxon>
    </lineage>
</organism>
<evidence type="ECO:0000313" key="2">
    <source>
        <dbReference type="EMBL" id="GGK01453.1"/>
    </source>
</evidence>
<dbReference type="EMBL" id="BMOF01000026">
    <property type="protein sequence ID" value="GGK01453.1"/>
    <property type="molecule type" value="Genomic_DNA"/>
</dbReference>
<dbReference type="PANTHER" id="PTHR34297">
    <property type="entry name" value="HYPOTHETICAL CYTOSOLIC PROTEIN-RELATED"/>
    <property type="match status" value="1"/>
</dbReference>
<proteinExistence type="inferred from homology"/>
<name>A0A8J3BCW9_9BACI</name>
<dbReference type="Pfam" id="PF03780">
    <property type="entry name" value="Asp23"/>
    <property type="match status" value="1"/>
</dbReference>
<dbReference type="Proteomes" id="UP000637720">
    <property type="component" value="Unassembled WGS sequence"/>
</dbReference>
<accession>A0A8J3BCW9</accession>
<evidence type="ECO:0000256" key="1">
    <source>
        <dbReference type="ARBA" id="ARBA00005721"/>
    </source>
</evidence>
<dbReference type="AlphaFoldDB" id="A0A8J3BCW9"/>
<reference evidence="2" key="2">
    <citation type="submission" date="2020-09" db="EMBL/GenBank/DDBJ databases">
        <authorList>
            <person name="Sun Q."/>
            <person name="Ohkuma M."/>
        </authorList>
    </citation>
    <scope>NUCLEOTIDE SEQUENCE</scope>
    <source>
        <strain evidence="2">JCM 14719</strain>
    </source>
</reference>
<sequence length="134" mass="14439">MEPMVPGVERTELGKIAIAPEVIEVIAGLAASEVEGVAAMSGSFVGDIAERLGRRRNFAKGVNVEVGEKEAAVSVSIVVRYGYRIPDVAREIQENVRAAIENMTGLTVTEVNVHVVDVQLKDAEREGAEEPRVR</sequence>